<organism evidence="2 3">
    <name type="scientific">Oikopleura dioica</name>
    <name type="common">Tunicate</name>
    <dbReference type="NCBI Taxonomy" id="34765"/>
    <lineage>
        <taxon>Eukaryota</taxon>
        <taxon>Metazoa</taxon>
        <taxon>Chordata</taxon>
        <taxon>Tunicata</taxon>
        <taxon>Appendicularia</taxon>
        <taxon>Copelata</taxon>
        <taxon>Oikopleuridae</taxon>
        <taxon>Oikopleura</taxon>
    </lineage>
</organism>
<keyword evidence="3" id="KW-1185">Reference proteome</keyword>
<proteinExistence type="predicted"/>
<feature type="domain" description="Reverse transcriptase" evidence="1">
    <location>
        <begin position="20"/>
        <end position="325"/>
    </location>
</feature>
<dbReference type="PANTHER" id="PTHR19446">
    <property type="entry name" value="REVERSE TRANSCRIPTASES"/>
    <property type="match status" value="1"/>
</dbReference>
<gene>
    <name evidence="2" type="ORF">OKIOD_LOCUS13657</name>
</gene>
<dbReference type="Proteomes" id="UP001158576">
    <property type="component" value="Chromosome 2"/>
</dbReference>
<dbReference type="PROSITE" id="PS50878">
    <property type="entry name" value="RT_POL"/>
    <property type="match status" value="1"/>
</dbReference>
<evidence type="ECO:0000313" key="2">
    <source>
        <dbReference type="EMBL" id="CAG5110493.1"/>
    </source>
</evidence>
<sequence length="927" mass="103333">MTEKLPLQSFVNLILEPFRDGTTNCKFVDSWRENKVVPIPKPDGRARPITVVPFHLGHQEKAQCELFAAFVEHYGLVPREQFGFRRSRSCGGAAFAAKFAIDSLSGDLDDDGKSLTYPAWAMVSCDAKNAFGVIPHDKLLLALSGIVSEAFLAYIKEFLPRSFRAVMNGFVSDKKVLPPWGLPQGSSLSPVFYIYYCSILNNKMIIDPIDEEAQEMDAEIDSQVAEEGCKPTSHQLLGLALSSGEQKVKMGTRLCPHGISTHVGLSVSFADDYIAIVGGFTRAATFRAIKTSSNNVLCELQRSGIRTAPHKSSLVMFCTYIGAQRLMAMKLRIPPIFVDEIALYSPSSRTISLWPVFVLRSPIFTELLQGKNIIPSGMIDSPERSTASIRSFASTDQRELHLYAGAFPNFFSSEFDVAEWIAGKPLLADVIDEAPLELVDEWYNIWRSGKLLKLKNANNGRPLGDADATALIASMLANQKEGPVPTFDRRLAKIAGRLVTATYDADFGCQLIDFALQSNDFRFVDSLDALWRSNGISWKTTEAVLSRPLGWLCLDSINKANLIEQATSLVTPLSSQAIEALMRITCQPTVYEMIKARDLMASSLWEEGLSEMHQFLANPQNFTEESRIERLAAFTNFNEDTLKVVSDVFEANIGMSAVDFFDEAIVWATRNFCQCGKVINSHEATNGDDLAEAAFMAKMWAMEVFQISYDIEKKDKEFDHRVFHRIAARREFKNAHLSCFSYYITRGLGLVGCFGSIMKWSTEIIVKHMFITYFTKAQAILSEKPFGNFSKWAAIATLRFSTPFYGSPSSTGLISHTVEELAELGEGELLEWLTSNIQGLTVLVTNRSSNGPTVLNNCAFPTSPTFSSLVIYNNAKNLITRWIFIYKLQSPPSLMAWGKVDSRVQTCELFSYRHEHPRVLPGTFGGR</sequence>
<evidence type="ECO:0000259" key="1">
    <source>
        <dbReference type="PROSITE" id="PS50878"/>
    </source>
</evidence>
<protein>
    <submittedName>
        <fullName evidence="2">Oidioi.mRNA.OKI2018_I69.chr2.g4892.t1.cds</fullName>
    </submittedName>
</protein>
<evidence type="ECO:0000313" key="3">
    <source>
        <dbReference type="Proteomes" id="UP001158576"/>
    </source>
</evidence>
<name>A0ABN7T312_OIKDI</name>
<reference evidence="2 3" key="1">
    <citation type="submission" date="2021-04" db="EMBL/GenBank/DDBJ databases">
        <authorList>
            <person name="Bliznina A."/>
        </authorList>
    </citation>
    <scope>NUCLEOTIDE SEQUENCE [LARGE SCALE GENOMIC DNA]</scope>
</reference>
<accession>A0ABN7T312</accession>
<dbReference type="InterPro" id="IPR000477">
    <property type="entry name" value="RT_dom"/>
</dbReference>
<dbReference type="EMBL" id="OU015567">
    <property type="protein sequence ID" value="CAG5110493.1"/>
    <property type="molecule type" value="Genomic_DNA"/>
</dbReference>